<dbReference type="SUPFAM" id="SSF57850">
    <property type="entry name" value="RING/U-box"/>
    <property type="match status" value="1"/>
</dbReference>
<organism evidence="1 2">
    <name type="scientific">Stephania cephalantha</name>
    <dbReference type="NCBI Taxonomy" id="152367"/>
    <lineage>
        <taxon>Eukaryota</taxon>
        <taxon>Viridiplantae</taxon>
        <taxon>Streptophyta</taxon>
        <taxon>Embryophyta</taxon>
        <taxon>Tracheophyta</taxon>
        <taxon>Spermatophyta</taxon>
        <taxon>Magnoliopsida</taxon>
        <taxon>Ranunculales</taxon>
        <taxon>Menispermaceae</taxon>
        <taxon>Menispermoideae</taxon>
        <taxon>Cissampelideae</taxon>
        <taxon>Stephania</taxon>
    </lineage>
</organism>
<dbReference type="Gene3D" id="3.30.40.10">
    <property type="entry name" value="Zinc/RING finger domain, C3HC4 (zinc finger)"/>
    <property type="match status" value="1"/>
</dbReference>
<sequence length="70" mass="7958">MSDERGNDILLCECDFKIYRDCYLDAVKTSGGICPGCKEPYKAQDLDELGVLMMGGRERVDCQDVIMKRF</sequence>
<gene>
    <name evidence="1" type="ORF">Scep_003432</name>
</gene>
<comment type="caution">
    <text evidence="1">The sequence shown here is derived from an EMBL/GenBank/DDBJ whole genome shotgun (WGS) entry which is preliminary data.</text>
</comment>
<dbReference type="AlphaFoldDB" id="A0AAP0KRZ6"/>
<protein>
    <submittedName>
        <fullName evidence="1">Uncharacterized protein</fullName>
    </submittedName>
</protein>
<dbReference type="Pfam" id="PF14570">
    <property type="entry name" value="zf-RING_4"/>
    <property type="match status" value="1"/>
</dbReference>
<dbReference type="Proteomes" id="UP001419268">
    <property type="component" value="Unassembled WGS sequence"/>
</dbReference>
<name>A0AAP0KRZ6_9MAGN</name>
<dbReference type="EMBL" id="JBBNAG010000002">
    <property type="protein sequence ID" value="KAK9156858.1"/>
    <property type="molecule type" value="Genomic_DNA"/>
</dbReference>
<dbReference type="InterPro" id="IPR013083">
    <property type="entry name" value="Znf_RING/FYVE/PHD"/>
</dbReference>
<keyword evidence="2" id="KW-1185">Reference proteome</keyword>
<accession>A0AAP0KRZ6</accession>
<evidence type="ECO:0000313" key="1">
    <source>
        <dbReference type="EMBL" id="KAK9156858.1"/>
    </source>
</evidence>
<reference evidence="1 2" key="1">
    <citation type="submission" date="2024-01" db="EMBL/GenBank/DDBJ databases">
        <title>Genome assemblies of Stephania.</title>
        <authorList>
            <person name="Yang L."/>
        </authorList>
    </citation>
    <scope>NUCLEOTIDE SEQUENCE [LARGE SCALE GENOMIC DNA]</scope>
    <source>
        <strain evidence="1">JXDWG</strain>
        <tissue evidence="1">Leaf</tissue>
    </source>
</reference>
<evidence type="ECO:0000313" key="2">
    <source>
        <dbReference type="Proteomes" id="UP001419268"/>
    </source>
</evidence>
<proteinExistence type="predicted"/>